<gene>
    <name evidence="2" type="ORF">D7D52_23755</name>
</gene>
<evidence type="ECO:0000313" key="3">
    <source>
        <dbReference type="Proteomes" id="UP000267164"/>
    </source>
</evidence>
<accession>A0A386ZFE1</accession>
<dbReference type="RefSeq" id="WP_120739765.1">
    <property type="nucleotide sequence ID" value="NZ_CP032568.1"/>
</dbReference>
<protein>
    <submittedName>
        <fullName evidence="2">Uncharacterized protein</fullName>
    </submittedName>
</protein>
<dbReference type="KEGG" id="nyu:D7D52_23755"/>
<dbReference type="Proteomes" id="UP000267164">
    <property type="component" value="Chromosome"/>
</dbReference>
<dbReference type="EMBL" id="CP032568">
    <property type="protein sequence ID" value="AYF76341.1"/>
    <property type="molecule type" value="Genomic_DNA"/>
</dbReference>
<dbReference type="OrthoDB" id="4538292at2"/>
<name>A0A386ZFE1_9NOCA</name>
<organism evidence="2 3">
    <name type="scientific">Nocardia yunnanensis</name>
    <dbReference type="NCBI Taxonomy" id="2382165"/>
    <lineage>
        <taxon>Bacteria</taxon>
        <taxon>Bacillati</taxon>
        <taxon>Actinomycetota</taxon>
        <taxon>Actinomycetes</taxon>
        <taxon>Mycobacteriales</taxon>
        <taxon>Nocardiaceae</taxon>
        <taxon>Nocardia</taxon>
    </lineage>
</organism>
<evidence type="ECO:0000313" key="2">
    <source>
        <dbReference type="EMBL" id="AYF76341.1"/>
    </source>
</evidence>
<reference evidence="2 3" key="1">
    <citation type="submission" date="2018-09" db="EMBL/GenBank/DDBJ databases">
        <title>Nocardia yunnanensis sp. nov., an actinomycete isolated from a soil sample.</title>
        <authorList>
            <person name="Zhang J."/>
        </authorList>
    </citation>
    <scope>NUCLEOTIDE SEQUENCE [LARGE SCALE GENOMIC DNA]</scope>
    <source>
        <strain evidence="2 3">CFHS0054</strain>
    </source>
</reference>
<proteinExistence type="predicted"/>
<evidence type="ECO:0000256" key="1">
    <source>
        <dbReference type="SAM" id="MobiDB-lite"/>
    </source>
</evidence>
<keyword evidence="3" id="KW-1185">Reference proteome</keyword>
<dbReference type="AlphaFoldDB" id="A0A386ZFE1"/>
<sequence length="214" mass="23261">MIASTPVANWVWGRGHEQTDTIELCLRDVLFAYEALAMHRLAIGVPVIRMQIPEAGNPQNLLLDTEFAGIEGETAGAATDRLARLARESRTTGEAGLVRSTIDCAGEIGVKPSVIVQPDLFWLSTAAFEDYVTTSLVTHSDAWMEYDLRGQPQPAVFATNQPRLAAALADVSKALAAETDPGDVTDFGQPTETGVDNFFEPDGTPSNVWHRYEE</sequence>
<feature type="region of interest" description="Disordered" evidence="1">
    <location>
        <begin position="180"/>
        <end position="206"/>
    </location>
</feature>